<accession>A0A139HVS1</accession>
<name>A0A139HVS1_9PEZI</name>
<sequence>MASTRHRPPIKRPLAKDDCSDCFRHVSDPEWQQFQRAKEGEKVGDEEVLKGFGYFDKSFASVESAAQPPKCPKSCMVCSGQYRTLHSQANIHTLRYAKALSDADAAKQISNRLKAIRANFEAIGQLMQQYGDVFVKRWSKKSPGKRYKLLISVMPQAYKRGSDGVSLSTISCSQCADCRSALLLPWLNIEYLSQDPHSLFALLHTRATNNNLSSWALFDQHQLAGSFSQGALSVAYNPHCVMMDGGDDVAYGALVPWDMGKAHRREIIGFPMAQLIFDSQELLSSYLKSTVDMVLQNGLEEATRGDRYWTKLIESDFRADSNSSSFQRRPMAFATPPTLCLAKMLETFQSRHASAKDEAELLQTDPAFAKDLLSTAERSTVHKAGCGSIQSSILPSLMTDSLSRLQMMFQICEQISLTQEAFQKEPEQVHRAEYATTLRTLDAVLAGFFEELLAKSRRLSLHLGLFDEHFYFGMCGCEIPLATKKSDKDPVFNALNAMSGHNRDACDLPGHFIHQAQSHSDRLPLKLSECLADMAAVDEAVMAIRCFRPSFGAADVATIPKIAEKHQECKHWRTVAYDDHVTQNITKYEPQLSRQLETFIKTPLVDSKINLKSVTNFDASHEKLGAFWSEYAKVRMTLLREKQCPEDIIPEAMDTLRFRLSKDYTDSRESERCQILAAVREKEDAARRRQQLSTPSKSLISRHAVNEPCQTVWGSADTQGTPKSRHQLKEKVKTRPDIPTPARPEDLEPNIPEHDEEEEQEDRIQVSSNTMDIVHRMFVTYGKHMTGSVRWNVFVAALEDAGLAAEHDNGGSEVTFRDVKRGKGSIVFHAPHPDPRINPICMRAYGKRLQRQLGWSYELFVERE</sequence>
<evidence type="ECO:0000256" key="1">
    <source>
        <dbReference type="SAM" id="MobiDB-lite"/>
    </source>
</evidence>
<protein>
    <submittedName>
        <fullName evidence="2">Uncharacterized protein</fullName>
    </submittedName>
</protein>
<evidence type="ECO:0000313" key="2">
    <source>
        <dbReference type="EMBL" id="KXT06536.1"/>
    </source>
</evidence>
<feature type="region of interest" description="Disordered" evidence="1">
    <location>
        <begin position="684"/>
        <end position="703"/>
    </location>
</feature>
<proteinExistence type="predicted"/>
<reference evidence="2 3" key="1">
    <citation type="submission" date="2015-07" db="EMBL/GenBank/DDBJ databases">
        <title>Comparative genomics of the Sigatoka disease complex on banana suggests a link between parallel evolutionary changes in Pseudocercospora fijiensis and Pseudocercospora eumusae and increased virulence on the banana host.</title>
        <authorList>
            <person name="Chang T.-C."/>
            <person name="Salvucci A."/>
            <person name="Crous P.W."/>
            <person name="Stergiopoulos I."/>
        </authorList>
    </citation>
    <scope>NUCLEOTIDE SEQUENCE [LARGE SCALE GENOMIC DNA]</scope>
    <source>
        <strain evidence="2 3">CBS 114824</strain>
    </source>
</reference>
<dbReference type="OrthoDB" id="2922289at2759"/>
<evidence type="ECO:0000313" key="3">
    <source>
        <dbReference type="Proteomes" id="UP000070133"/>
    </source>
</evidence>
<feature type="compositionally biased region" description="Basic and acidic residues" evidence="1">
    <location>
        <begin position="727"/>
        <end position="736"/>
    </location>
</feature>
<dbReference type="Proteomes" id="UP000070133">
    <property type="component" value="Unassembled WGS sequence"/>
</dbReference>
<gene>
    <name evidence="2" type="ORF">AC578_6104</name>
</gene>
<dbReference type="PANTHER" id="PTHR40788:SF2">
    <property type="entry name" value="CLR5 DOMAIN-CONTAINING PROTEIN"/>
    <property type="match status" value="1"/>
</dbReference>
<dbReference type="EMBL" id="LFZN01000006">
    <property type="protein sequence ID" value="KXT06536.1"/>
    <property type="molecule type" value="Genomic_DNA"/>
</dbReference>
<feature type="compositionally biased region" description="Polar residues" evidence="1">
    <location>
        <begin position="711"/>
        <end position="722"/>
    </location>
</feature>
<comment type="caution">
    <text evidence="2">The sequence shown here is derived from an EMBL/GenBank/DDBJ whole genome shotgun (WGS) entry which is preliminary data.</text>
</comment>
<dbReference type="PANTHER" id="PTHR40788">
    <property type="entry name" value="CLR5 DOMAIN-CONTAINING PROTEIN-RELATED"/>
    <property type="match status" value="1"/>
</dbReference>
<dbReference type="AlphaFoldDB" id="A0A139HVS1"/>
<organism evidence="2 3">
    <name type="scientific">Pseudocercospora eumusae</name>
    <dbReference type="NCBI Taxonomy" id="321146"/>
    <lineage>
        <taxon>Eukaryota</taxon>
        <taxon>Fungi</taxon>
        <taxon>Dikarya</taxon>
        <taxon>Ascomycota</taxon>
        <taxon>Pezizomycotina</taxon>
        <taxon>Dothideomycetes</taxon>
        <taxon>Dothideomycetidae</taxon>
        <taxon>Mycosphaerellales</taxon>
        <taxon>Mycosphaerellaceae</taxon>
        <taxon>Pseudocercospora</taxon>
    </lineage>
</organism>
<dbReference type="STRING" id="321146.A0A139HVS1"/>
<feature type="region of interest" description="Disordered" evidence="1">
    <location>
        <begin position="711"/>
        <end position="765"/>
    </location>
</feature>
<keyword evidence="3" id="KW-1185">Reference proteome</keyword>